<evidence type="ECO:0000313" key="2">
    <source>
        <dbReference type="Proteomes" id="UP000503840"/>
    </source>
</evidence>
<dbReference type="Proteomes" id="UP000503840">
    <property type="component" value="Unassembled WGS sequence"/>
</dbReference>
<dbReference type="AlphaFoldDB" id="A0A7J0BLR2"/>
<reference evidence="1 2" key="1">
    <citation type="submission" date="2020-05" db="EMBL/GenBank/DDBJ databases">
        <title>Draft genome sequence of Desulfovibrio sp. strain HN2T.</title>
        <authorList>
            <person name="Ueno A."/>
            <person name="Tamazawa S."/>
            <person name="Tamamura S."/>
            <person name="Murakami T."/>
            <person name="Kiyama T."/>
            <person name="Inomata H."/>
            <person name="Amano Y."/>
            <person name="Miyakawa K."/>
            <person name="Tamaki H."/>
            <person name="Naganuma T."/>
            <person name="Kaneko K."/>
        </authorList>
    </citation>
    <scope>NUCLEOTIDE SEQUENCE [LARGE SCALE GENOMIC DNA]</scope>
    <source>
        <strain evidence="1 2">HN2</strain>
    </source>
</reference>
<dbReference type="SUPFAM" id="SSF140663">
    <property type="entry name" value="TTHA0068-like"/>
    <property type="match status" value="1"/>
</dbReference>
<accession>A0A7J0BLR2</accession>
<sequence length="138" mass="15382">MTAAGRTAKHAHLSAPLSEAERHLLTDEGIRLWNQGAWFACHEAFEALWMAETEQHRDVYKALIQMAAAMHHAERGNNTGAARLFNRACHLLQMRTTSADAAIGIDLVPALHWLQSVVHIVNEANTTTSPPPFRLKRL</sequence>
<dbReference type="Gene3D" id="1.10.3450.10">
    <property type="entry name" value="TTHA0068-like"/>
    <property type="match status" value="1"/>
</dbReference>
<protein>
    <recommendedName>
        <fullName evidence="3">DUF309 domain-containing protein</fullName>
    </recommendedName>
</protein>
<dbReference type="EMBL" id="BLVO01000016">
    <property type="protein sequence ID" value="GFM34703.1"/>
    <property type="molecule type" value="Genomic_DNA"/>
</dbReference>
<dbReference type="PANTHER" id="PTHR34796:SF1">
    <property type="entry name" value="EXPRESSED PROTEIN"/>
    <property type="match status" value="1"/>
</dbReference>
<name>A0A7J0BLR2_9BACT</name>
<dbReference type="Pfam" id="PF03745">
    <property type="entry name" value="DUF309"/>
    <property type="match status" value="1"/>
</dbReference>
<organism evidence="1 2">
    <name type="scientific">Desulfovibrio subterraneus</name>
    <dbReference type="NCBI Taxonomy" id="2718620"/>
    <lineage>
        <taxon>Bacteria</taxon>
        <taxon>Pseudomonadati</taxon>
        <taxon>Thermodesulfobacteriota</taxon>
        <taxon>Desulfovibrionia</taxon>
        <taxon>Desulfovibrionales</taxon>
        <taxon>Desulfovibrionaceae</taxon>
        <taxon>Desulfovibrio</taxon>
    </lineage>
</organism>
<dbReference type="InterPro" id="IPR023203">
    <property type="entry name" value="TTHA0068_sf"/>
</dbReference>
<comment type="caution">
    <text evidence="1">The sequence shown here is derived from an EMBL/GenBank/DDBJ whole genome shotgun (WGS) entry which is preliminary data.</text>
</comment>
<dbReference type="RefSeq" id="WP_174406370.1">
    <property type="nucleotide sequence ID" value="NZ_BLVO01000016.1"/>
</dbReference>
<gene>
    <name evidence="1" type="ORF">DSM101010T_30680</name>
</gene>
<dbReference type="InterPro" id="IPR005500">
    <property type="entry name" value="DUF309"/>
</dbReference>
<evidence type="ECO:0008006" key="3">
    <source>
        <dbReference type="Google" id="ProtNLM"/>
    </source>
</evidence>
<evidence type="ECO:0000313" key="1">
    <source>
        <dbReference type="EMBL" id="GFM34703.1"/>
    </source>
</evidence>
<proteinExistence type="predicted"/>
<dbReference type="PANTHER" id="PTHR34796">
    <property type="entry name" value="EXPRESSED PROTEIN"/>
    <property type="match status" value="1"/>
</dbReference>
<keyword evidence="2" id="KW-1185">Reference proteome</keyword>